<dbReference type="OrthoDB" id="9771084at2"/>
<dbReference type="Pfam" id="PF00107">
    <property type="entry name" value="ADH_zinc_N"/>
    <property type="match status" value="1"/>
</dbReference>
<reference evidence="7 8" key="1">
    <citation type="submission" date="2015-11" db="EMBL/GenBank/DDBJ databases">
        <title>Genomic analysis of 38 Legionella species identifies large and diverse effector repertoires.</title>
        <authorList>
            <person name="Burstein D."/>
            <person name="Amaro F."/>
            <person name="Zusman T."/>
            <person name="Lifshitz Z."/>
            <person name="Cohen O."/>
            <person name="Gilbert J.A."/>
            <person name="Pupko T."/>
            <person name="Shuman H.A."/>
            <person name="Segal G."/>
        </authorList>
    </citation>
    <scope>NUCLEOTIDE SEQUENCE [LARGE SCALE GENOMIC DNA]</scope>
    <source>
        <strain evidence="7 8">ATCC 49505</strain>
    </source>
</reference>
<dbReference type="InterPro" id="IPR013149">
    <property type="entry name" value="ADH-like_C"/>
</dbReference>
<dbReference type="InterPro" id="IPR047109">
    <property type="entry name" value="CAD-like"/>
</dbReference>
<comment type="similarity">
    <text evidence="5">Belongs to the zinc-containing alcohol dehydrogenase family.</text>
</comment>
<keyword evidence="2 5" id="KW-0479">Metal-binding</keyword>
<dbReference type="PROSITE" id="PS00059">
    <property type="entry name" value="ADH_ZINC"/>
    <property type="match status" value="1"/>
</dbReference>
<sequence length="351" mass="37966">MLTVKGYAAPAAKQKLVPFSFTRRAPGKNDVTIDILFCGICHSDIHKVRNEWGEGVFPMVPGHEIVGIVSAVGTKVERFKVGDPVGVGCFIDSCGLCENCLEDLEPYCTSGATLTYGSPTHDGRGITQGGYSTCIVVKEDFVVHIPQGLALAKAAPLLCAGITVYSPLKHWKAGLNKKIAIIGLGGLGHLGVKIAHALGAEVTILSHTLDKQEDALRLGASYFYDTSDPHAFATLKSRFDLIINTVSAPIDWNQYLALLKRDGTMVVVGIPEEAIPVHAFSLISARRSLSGSLVGGIKETQEMLDFCSQHNITAEIEVIPIQNVNKAFERMLKSDVRYRFVIDMESLKNDG</sequence>
<keyword evidence="8" id="KW-1185">Reference proteome</keyword>
<dbReference type="Pfam" id="PF08240">
    <property type="entry name" value="ADH_N"/>
    <property type="match status" value="1"/>
</dbReference>
<proteinExistence type="inferred from homology"/>
<dbReference type="PANTHER" id="PTHR42683">
    <property type="entry name" value="ALDEHYDE REDUCTASE"/>
    <property type="match status" value="1"/>
</dbReference>
<dbReference type="CDD" id="cd05283">
    <property type="entry name" value="CAD1"/>
    <property type="match status" value="1"/>
</dbReference>
<keyword evidence="3 5" id="KW-0862">Zinc</keyword>
<protein>
    <submittedName>
        <fullName evidence="7">Putative hydroxyacid dehydrogenase</fullName>
    </submittedName>
</protein>
<dbReference type="InterPro" id="IPR002328">
    <property type="entry name" value="ADH_Zn_CS"/>
</dbReference>
<dbReference type="AlphaFoldDB" id="A0A0W0VJS3"/>
<dbReference type="InterPro" id="IPR013154">
    <property type="entry name" value="ADH-like_N"/>
</dbReference>
<organism evidence="7 8">
    <name type="scientific">Legionella londiniensis</name>
    <dbReference type="NCBI Taxonomy" id="45068"/>
    <lineage>
        <taxon>Bacteria</taxon>
        <taxon>Pseudomonadati</taxon>
        <taxon>Pseudomonadota</taxon>
        <taxon>Gammaproteobacteria</taxon>
        <taxon>Legionellales</taxon>
        <taxon>Legionellaceae</taxon>
        <taxon>Legionella</taxon>
    </lineage>
</organism>
<dbReference type="SUPFAM" id="SSF51735">
    <property type="entry name" value="NAD(P)-binding Rossmann-fold domains"/>
    <property type="match status" value="1"/>
</dbReference>
<dbReference type="GO" id="GO:0008270">
    <property type="term" value="F:zinc ion binding"/>
    <property type="evidence" value="ECO:0007669"/>
    <property type="project" value="InterPro"/>
</dbReference>
<dbReference type="PATRIC" id="fig|45068.5.peg.1816"/>
<evidence type="ECO:0000256" key="4">
    <source>
        <dbReference type="ARBA" id="ARBA00023002"/>
    </source>
</evidence>
<accession>A0A0W0VJS3</accession>
<dbReference type="RefSeq" id="WP_058529664.1">
    <property type="nucleotide sequence ID" value="NZ_CAAAHZ010000010.1"/>
</dbReference>
<dbReference type="InterPro" id="IPR011032">
    <property type="entry name" value="GroES-like_sf"/>
</dbReference>
<evidence type="ECO:0000256" key="5">
    <source>
        <dbReference type="RuleBase" id="RU361277"/>
    </source>
</evidence>
<evidence type="ECO:0000313" key="8">
    <source>
        <dbReference type="Proteomes" id="UP000054997"/>
    </source>
</evidence>
<dbReference type="EMBL" id="LNYK01000026">
    <property type="protein sequence ID" value="KTD20323.1"/>
    <property type="molecule type" value="Genomic_DNA"/>
</dbReference>
<gene>
    <name evidence="7" type="primary">yahK</name>
    <name evidence="7" type="ORF">Llon_1676</name>
</gene>
<dbReference type="GO" id="GO:0008106">
    <property type="term" value="F:alcohol dehydrogenase (NADP+) activity"/>
    <property type="evidence" value="ECO:0007669"/>
    <property type="project" value="UniProtKB-ARBA"/>
</dbReference>
<name>A0A0W0VJS3_9GAMM</name>
<dbReference type="Proteomes" id="UP000054997">
    <property type="component" value="Unassembled WGS sequence"/>
</dbReference>
<evidence type="ECO:0000259" key="6">
    <source>
        <dbReference type="SMART" id="SM00829"/>
    </source>
</evidence>
<dbReference type="InterPro" id="IPR036291">
    <property type="entry name" value="NAD(P)-bd_dom_sf"/>
</dbReference>
<dbReference type="Gene3D" id="3.90.180.10">
    <property type="entry name" value="Medium-chain alcohol dehydrogenases, catalytic domain"/>
    <property type="match status" value="1"/>
</dbReference>
<dbReference type="STRING" id="45068.Llon_1676"/>
<comment type="cofactor">
    <cofactor evidence="1 5">
        <name>Zn(2+)</name>
        <dbReference type="ChEBI" id="CHEBI:29105"/>
    </cofactor>
</comment>
<dbReference type="SMART" id="SM00829">
    <property type="entry name" value="PKS_ER"/>
    <property type="match status" value="1"/>
</dbReference>
<keyword evidence="4" id="KW-0560">Oxidoreductase</keyword>
<comment type="caution">
    <text evidence="7">The sequence shown here is derived from an EMBL/GenBank/DDBJ whole genome shotgun (WGS) entry which is preliminary data.</text>
</comment>
<dbReference type="SUPFAM" id="SSF50129">
    <property type="entry name" value="GroES-like"/>
    <property type="match status" value="1"/>
</dbReference>
<dbReference type="FunFam" id="3.40.50.720:FF:000022">
    <property type="entry name" value="Cinnamyl alcohol dehydrogenase"/>
    <property type="match status" value="1"/>
</dbReference>
<dbReference type="InterPro" id="IPR020843">
    <property type="entry name" value="ER"/>
</dbReference>
<evidence type="ECO:0000313" key="7">
    <source>
        <dbReference type="EMBL" id="KTD20323.1"/>
    </source>
</evidence>
<evidence type="ECO:0000256" key="1">
    <source>
        <dbReference type="ARBA" id="ARBA00001947"/>
    </source>
</evidence>
<dbReference type="Gene3D" id="3.40.50.720">
    <property type="entry name" value="NAD(P)-binding Rossmann-like Domain"/>
    <property type="match status" value="1"/>
</dbReference>
<evidence type="ECO:0000256" key="2">
    <source>
        <dbReference type="ARBA" id="ARBA00022723"/>
    </source>
</evidence>
<evidence type="ECO:0000256" key="3">
    <source>
        <dbReference type="ARBA" id="ARBA00022833"/>
    </source>
</evidence>
<feature type="domain" description="Enoyl reductase (ER)" evidence="6">
    <location>
        <begin position="11"/>
        <end position="342"/>
    </location>
</feature>